<protein>
    <submittedName>
        <fullName evidence="1">Uncharacterized protein</fullName>
    </submittedName>
</protein>
<accession>A0A8S1QVA3</accession>
<dbReference type="Proteomes" id="UP000692954">
    <property type="component" value="Unassembled WGS sequence"/>
</dbReference>
<name>A0A8S1QVA3_9CILI</name>
<reference evidence="1" key="1">
    <citation type="submission" date="2021-01" db="EMBL/GenBank/DDBJ databases">
        <authorList>
            <consortium name="Genoscope - CEA"/>
            <person name="William W."/>
        </authorList>
    </citation>
    <scope>NUCLEOTIDE SEQUENCE</scope>
</reference>
<proteinExistence type="predicted"/>
<dbReference type="AlphaFoldDB" id="A0A8S1QVA3"/>
<evidence type="ECO:0000313" key="1">
    <source>
        <dbReference type="EMBL" id="CAD8119323.1"/>
    </source>
</evidence>
<gene>
    <name evidence="1" type="ORF">PSON_ATCC_30995.1.T1200167</name>
</gene>
<keyword evidence="2" id="KW-1185">Reference proteome</keyword>
<organism evidence="1 2">
    <name type="scientific">Paramecium sonneborni</name>
    <dbReference type="NCBI Taxonomy" id="65129"/>
    <lineage>
        <taxon>Eukaryota</taxon>
        <taxon>Sar</taxon>
        <taxon>Alveolata</taxon>
        <taxon>Ciliophora</taxon>
        <taxon>Intramacronucleata</taxon>
        <taxon>Oligohymenophorea</taxon>
        <taxon>Peniculida</taxon>
        <taxon>Parameciidae</taxon>
        <taxon>Paramecium</taxon>
    </lineage>
</organism>
<evidence type="ECO:0000313" key="2">
    <source>
        <dbReference type="Proteomes" id="UP000692954"/>
    </source>
</evidence>
<comment type="caution">
    <text evidence="1">The sequence shown here is derived from an EMBL/GenBank/DDBJ whole genome shotgun (WGS) entry which is preliminary data.</text>
</comment>
<sequence>MVPPFYQKKRINSLSLVIRISYIGVQPSQSIGLILT</sequence>
<dbReference type="EMBL" id="CAJJDN010000120">
    <property type="protein sequence ID" value="CAD8119323.1"/>
    <property type="molecule type" value="Genomic_DNA"/>
</dbReference>